<dbReference type="WBParaSite" id="maker-uti_cns_0000022-snap-gene-0.3-mRNA-1">
    <property type="protein sequence ID" value="maker-uti_cns_0000022-snap-gene-0.3-mRNA-1"/>
    <property type="gene ID" value="maker-uti_cns_0000022-snap-gene-0.3"/>
</dbReference>
<dbReference type="GO" id="GO:0034220">
    <property type="term" value="P:monoatomic ion transmembrane transport"/>
    <property type="evidence" value="ECO:0007669"/>
    <property type="project" value="UniProtKB-KW"/>
</dbReference>
<keyword evidence="2 9" id="KW-0813">Transport</keyword>
<keyword evidence="8 9" id="KW-0407">Ion channel</keyword>
<dbReference type="InterPro" id="IPR000990">
    <property type="entry name" value="Innexin"/>
</dbReference>
<comment type="subcellular location">
    <subcellularLocation>
        <location evidence="1 9">Cell membrane</location>
        <topology evidence="1 9">Multi-pass membrane protein</topology>
    </subcellularLocation>
</comment>
<feature type="region of interest" description="Disordered" evidence="10">
    <location>
        <begin position="579"/>
        <end position="606"/>
    </location>
</feature>
<evidence type="ECO:0000256" key="3">
    <source>
        <dbReference type="ARBA" id="ARBA00022475"/>
    </source>
</evidence>
<evidence type="ECO:0000256" key="2">
    <source>
        <dbReference type="ARBA" id="ARBA00022448"/>
    </source>
</evidence>
<feature type="compositionally biased region" description="Polar residues" evidence="10">
    <location>
        <begin position="843"/>
        <end position="858"/>
    </location>
</feature>
<dbReference type="PROSITE" id="PS51013">
    <property type="entry name" value="PANNEXIN"/>
    <property type="match status" value="1"/>
</dbReference>
<sequence>MDTAFISGLSKFHLDAARMRKDDDFSDRISHTFTTALIVLFSLVISCRQYIGKPIACWVPTEFTRAQEEYTENVCWVTSTYYLHTNDPSFPKKDEQRYNIQIGYYQWVPLVLLIQAFLFYLPCLIWRLFNWQSGIQLSNIMEVACDVELIKDPLSRQTSVRYVAKHIEDSLGPQRELRAGCVTKLKQCVAKNCCFFWFGKRYGNFLVCLYLICKSFYICNVIGQFFLMNKYLATNYTFYGLELLRDLAEGRQWEESGNFPRITMCDFHVKRMGANLHRYTVQCVLPINMFNEKIYIFLWFWMVLVTVVAVSSFAFWIYKSAFRSNRAHFVRKFLKLRSILEPGDKKRSFNFVDDYLRPDGVFILRLVAQNAGELVASEVTEALWLIQQQQQQQQPRTHATSPLLPRSATAPPAAAGGISSLSSPPNCQLSFATAVAANQLRAGATTLCQATLHRFGLTTSDSCPDCGAHDNAHHALLECPRGDAKRLTLTGTNPEALLDDPDRALSLLRAMGRWPEQSAFRLACCWAAVNANSGSVAVCSDSRSLISALECGRRREPHLVIPANIRVLQWNPSHWTSPATSRATNWRMPRGQPRGEPGHRAASPPGRVSLSVPNFLGLRARLHLSYPHRSATLASPHGLCLQCSLAPARQRSTRQDAVLLGRLRSSHCSILQAYRALMNPSVYPGCPRCGAQTETLENWLSCPGELDLSFLTTTAWAWRRSPLTPAEAAARGGRGASWSSSSYSSYRSSTYSHSSSHDSSGDSGYSSADVLLISLPLASVSILLTPVIFLCCCKHCYCCHKHCRNEEYLERPRNRETTVTEVPGAAAAASNSSPPYPADAQHRPSSIDNPKPSTSPPTYESFIRESGPYVESDV</sequence>
<feature type="region of interest" description="Disordered" evidence="10">
    <location>
        <begin position="394"/>
        <end position="419"/>
    </location>
</feature>
<dbReference type="GO" id="GO:0005921">
    <property type="term" value="C:gap junction"/>
    <property type="evidence" value="ECO:0007669"/>
    <property type="project" value="UniProtKB-UniRule"/>
</dbReference>
<comment type="function">
    <text evidence="9">Structural component of the gap junctions.</text>
</comment>
<reference evidence="12" key="1">
    <citation type="submission" date="2016-11" db="UniProtKB">
        <authorList>
            <consortium name="WormBaseParasite"/>
        </authorList>
    </citation>
    <scope>IDENTIFICATION</scope>
</reference>
<accession>A0A1I8FTT4</accession>
<gene>
    <name evidence="9" type="primary">inx</name>
</gene>
<organism evidence="11 12">
    <name type="scientific">Macrostomum lignano</name>
    <dbReference type="NCBI Taxonomy" id="282301"/>
    <lineage>
        <taxon>Eukaryota</taxon>
        <taxon>Metazoa</taxon>
        <taxon>Spiralia</taxon>
        <taxon>Lophotrochozoa</taxon>
        <taxon>Platyhelminthes</taxon>
        <taxon>Rhabditophora</taxon>
        <taxon>Macrostomorpha</taxon>
        <taxon>Macrostomida</taxon>
        <taxon>Macrostomidae</taxon>
        <taxon>Macrostomum</taxon>
    </lineage>
</organism>
<dbReference type="GO" id="GO:0005886">
    <property type="term" value="C:plasma membrane"/>
    <property type="evidence" value="ECO:0007669"/>
    <property type="project" value="UniProtKB-SubCell"/>
</dbReference>
<dbReference type="Pfam" id="PF00876">
    <property type="entry name" value="Innexin"/>
    <property type="match status" value="1"/>
</dbReference>
<comment type="similarity">
    <text evidence="9">Belongs to the pannexin family.</text>
</comment>
<dbReference type="PRINTS" id="PR01262">
    <property type="entry name" value="INNEXIN"/>
</dbReference>
<dbReference type="Proteomes" id="UP000095280">
    <property type="component" value="Unplaced"/>
</dbReference>
<dbReference type="PANTHER" id="PTHR11893:SF36">
    <property type="entry name" value="INNEXIN-5"/>
    <property type="match status" value="1"/>
</dbReference>
<dbReference type="GO" id="GO:0005243">
    <property type="term" value="F:gap junction channel activity"/>
    <property type="evidence" value="ECO:0007669"/>
    <property type="project" value="TreeGrafter"/>
</dbReference>
<evidence type="ECO:0000256" key="6">
    <source>
        <dbReference type="ARBA" id="ARBA00023065"/>
    </source>
</evidence>
<name>A0A1I8FTT4_9PLAT</name>
<evidence type="ECO:0000313" key="12">
    <source>
        <dbReference type="WBParaSite" id="maker-uti_cns_0000022-snap-gene-0.3-mRNA-1"/>
    </source>
</evidence>
<keyword evidence="3" id="KW-1003">Cell membrane</keyword>
<keyword evidence="5 9" id="KW-1133">Transmembrane helix</keyword>
<keyword evidence="11" id="KW-1185">Reference proteome</keyword>
<keyword evidence="6 9" id="KW-0406">Ion transport</keyword>
<evidence type="ECO:0000256" key="1">
    <source>
        <dbReference type="ARBA" id="ARBA00004651"/>
    </source>
</evidence>
<feature type="transmembrane region" description="Helical" evidence="9">
    <location>
        <begin position="107"/>
        <end position="129"/>
    </location>
</feature>
<evidence type="ECO:0000256" key="5">
    <source>
        <dbReference type="ARBA" id="ARBA00022989"/>
    </source>
</evidence>
<evidence type="ECO:0000256" key="9">
    <source>
        <dbReference type="RuleBase" id="RU010713"/>
    </source>
</evidence>
<evidence type="ECO:0000256" key="8">
    <source>
        <dbReference type="ARBA" id="ARBA00023303"/>
    </source>
</evidence>
<evidence type="ECO:0000313" key="11">
    <source>
        <dbReference type="Proteomes" id="UP000095280"/>
    </source>
</evidence>
<keyword evidence="4 9" id="KW-0812">Transmembrane</keyword>
<feature type="transmembrane region" description="Helical" evidence="9">
    <location>
        <begin position="294"/>
        <end position="318"/>
    </location>
</feature>
<protein>
    <recommendedName>
        <fullName evidence="9">Innexin</fullName>
    </recommendedName>
</protein>
<evidence type="ECO:0000256" key="4">
    <source>
        <dbReference type="ARBA" id="ARBA00022692"/>
    </source>
</evidence>
<proteinExistence type="inferred from homology"/>
<feature type="region of interest" description="Disordered" evidence="10">
    <location>
        <begin position="822"/>
        <end position="874"/>
    </location>
</feature>
<feature type="transmembrane region" description="Helical" evidence="9">
    <location>
        <begin position="29"/>
        <end position="51"/>
    </location>
</feature>
<dbReference type="AlphaFoldDB" id="A0A1I8FTT4"/>
<evidence type="ECO:0000256" key="10">
    <source>
        <dbReference type="SAM" id="MobiDB-lite"/>
    </source>
</evidence>
<evidence type="ECO:0000256" key="7">
    <source>
        <dbReference type="ARBA" id="ARBA00023136"/>
    </source>
</evidence>
<keyword evidence="7 9" id="KW-0472">Membrane</keyword>
<feature type="transmembrane region" description="Helical" evidence="9">
    <location>
        <begin position="205"/>
        <end position="227"/>
    </location>
</feature>
<dbReference type="PANTHER" id="PTHR11893">
    <property type="entry name" value="INNEXIN"/>
    <property type="match status" value="1"/>
</dbReference>